<keyword evidence="2" id="KW-0012">Acyltransferase</keyword>
<keyword evidence="6" id="KW-1185">Reference proteome</keyword>
<dbReference type="PANTHER" id="PTHR43877:SF1">
    <property type="entry name" value="ACETYLTRANSFERASE"/>
    <property type="match status" value="1"/>
</dbReference>
<dbReference type="Pfam" id="PF00583">
    <property type="entry name" value="Acetyltransf_1"/>
    <property type="match status" value="1"/>
</dbReference>
<feature type="domain" description="N-acetyltransferase" evidence="4">
    <location>
        <begin position="17"/>
        <end position="181"/>
    </location>
</feature>
<dbReference type="GO" id="GO:0016747">
    <property type="term" value="F:acyltransferase activity, transferring groups other than amino-acyl groups"/>
    <property type="evidence" value="ECO:0007669"/>
    <property type="project" value="InterPro"/>
</dbReference>
<organism evidence="5 6">
    <name type="scientific">Streptacidiphilus fuscans</name>
    <dbReference type="NCBI Taxonomy" id="2789292"/>
    <lineage>
        <taxon>Bacteria</taxon>
        <taxon>Bacillati</taxon>
        <taxon>Actinomycetota</taxon>
        <taxon>Actinomycetes</taxon>
        <taxon>Kitasatosporales</taxon>
        <taxon>Streptomycetaceae</taxon>
        <taxon>Streptacidiphilus</taxon>
    </lineage>
</organism>
<evidence type="ECO:0000313" key="5">
    <source>
        <dbReference type="EMBL" id="MBF9070811.1"/>
    </source>
</evidence>
<feature type="region of interest" description="Disordered" evidence="3">
    <location>
        <begin position="339"/>
        <end position="360"/>
    </location>
</feature>
<feature type="compositionally biased region" description="Acidic residues" evidence="3">
    <location>
        <begin position="41"/>
        <end position="57"/>
    </location>
</feature>
<dbReference type="AlphaFoldDB" id="A0A931B5Z5"/>
<dbReference type="InterPro" id="IPR000182">
    <property type="entry name" value="GNAT_dom"/>
</dbReference>
<comment type="caution">
    <text evidence="5">The sequence shown here is derived from an EMBL/GenBank/DDBJ whole genome shotgun (WGS) entry which is preliminary data.</text>
</comment>
<evidence type="ECO:0000256" key="2">
    <source>
        <dbReference type="ARBA" id="ARBA00023315"/>
    </source>
</evidence>
<protein>
    <submittedName>
        <fullName evidence="5">GNAT family N-acetyltransferase</fullName>
    </submittedName>
</protein>
<dbReference type="InterPro" id="IPR016181">
    <property type="entry name" value="Acyl_CoA_acyltransferase"/>
</dbReference>
<dbReference type="RefSeq" id="WP_196195966.1">
    <property type="nucleotide sequence ID" value="NZ_JADPRT010000009.1"/>
</dbReference>
<dbReference type="Gene3D" id="3.40.630.30">
    <property type="match status" value="1"/>
</dbReference>
<feature type="domain" description="N-acetyltransferase" evidence="4">
    <location>
        <begin position="186"/>
        <end position="341"/>
    </location>
</feature>
<evidence type="ECO:0000313" key="6">
    <source>
        <dbReference type="Proteomes" id="UP000657385"/>
    </source>
</evidence>
<feature type="region of interest" description="Disordered" evidence="3">
    <location>
        <begin position="41"/>
        <end position="64"/>
    </location>
</feature>
<gene>
    <name evidence="5" type="ORF">I2501_22610</name>
</gene>
<dbReference type="EMBL" id="JADPRT010000009">
    <property type="protein sequence ID" value="MBF9070811.1"/>
    <property type="molecule type" value="Genomic_DNA"/>
</dbReference>
<reference evidence="5" key="1">
    <citation type="submission" date="2020-11" db="EMBL/GenBank/DDBJ databases">
        <title>Isolation and identification of active actinomycetes.</title>
        <authorList>
            <person name="Yu B."/>
        </authorList>
    </citation>
    <scope>NUCLEOTIDE SEQUENCE</scope>
    <source>
        <strain evidence="5">NEAU-YB345</strain>
    </source>
</reference>
<dbReference type="SUPFAM" id="SSF55729">
    <property type="entry name" value="Acyl-CoA N-acyltransferases (Nat)"/>
    <property type="match status" value="2"/>
</dbReference>
<sequence>MSADREADRTGEDPSRYVWRPIETTDVAAWVRLIDAIEADQGTDDNSSEQGLLEEFDSPNQDFPRGSMGVWDGDRMVGCAVLVARSATNPLHESRQRGGVDPEYRGQGIGAGLLRWAERAVLPLHEERFPGQGLALNTGCPVDMEPAMALFQELGYQQIRWFYDMRVADLAGAVAELSPMPAPRGVVVRQFTSERSADARQVRNDSFRDHFDYTPMDLDSWRRFVEGSAFRPQYSVIAYDEVSGAPLGIVLAEEFEKHREVTGKRDLYVALVGTARAGRKRGIASALLGHVLRIAQADGFDTASLGVDADSPTGAPSVYQRLGFRPAKTWVAQRKLIKEAEGSASEGSALEGSAAEDAEG</sequence>
<dbReference type="PANTHER" id="PTHR43877">
    <property type="entry name" value="AMINOALKYLPHOSPHONATE N-ACETYLTRANSFERASE-RELATED-RELATED"/>
    <property type="match status" value="1"/>
</dbReference>
<keyword evidence="1" id="KW-0808">Transferase</keyword>
<dbReference type="InterPro" id="IPR050832">
    <property type="entry name" value="Bact_Acetyltransf"/>
</dbReference>
<evidence type="ECO:0000259" key="4">
    <source>
        <dbReference type="PROSITE" id="PS51186"/>
    </source>
</evidence>
<accession>A0A931B5Z5</accession>
<proteinExistence type="predicted"/>
<dbReference type="Proteomes" id="UP000657385">
    <property type="component" value="Unassembled WGS sequence"/>
</dbReference>
<evidence type="ECO:0000256" key="3">
    <source>
        <dbReference type="SAM" id="MobiDB-lite"/>
    </source>
</evidence>
<name>A0A931B5Z5_9ACTN</name>
<evidence type="ECO:0000256" key="1">
    <source>
        <dbReference type="ARBA" id="ARBA00022679"/>
    </source>
</evidence>
<dbReference type="Pfam" id="PF13508">
    <property type="entry name" value="Acetyltransf_7"/>
    <property type="match status" value="1"/>
</dbReference>
<dbReference type="CDD" id="cd04301">
    <property type="entry name" value="NAT_SF"/>
    <property type="match status" value="2"/>
</dbReference>
<feature type="compositionally biased region" description="Low complexity" evidence="3">
    <location>
        <begin position="342"/>
        <end position="353"/>
    </location>
</feature>
<dbReference type="PROSITE" id="PS51186">
    <property type="entry name" value="GNAT"/>
    <property type="match status" value="2"/>
</dbReference>